<dbReference type="AlphaFoldDB" id="A0A484G7I0"/>
<gene>
    <name evidence="1" type="ORF">Cob_v001339</name>
</gene>
<organism evidence="1 2">
    <name type="scientific">Colletotrichum orbiculare (strain 104-T / ATCC 96160 / CBS 514.97 / LARS 414 / MAFF 240422)</name>
    <name type="common">Cucumber anthracnose fungus</name>
    <name type="synonym">Colletotrichum lagenarium</name>
    <dbReference type="NCBI Taxonomy" id="1213857"/>
    <lineage>
        <taxon>Eukaryota</taxon>
        <taxon>Fungi</taxon>
        <taxon>Dikarya</taxon>
        <taxon>Ascomycota</taxon>
        <taxon>Pezizomycotina</taxon>
        <taxon>Sordariomycetes</taxon>
        <taxon>Hypocreomycetidae</taxon>
        <taxon>Glomerellales</taxon>
        <taxon>Glomerellaceae</taxon>
        <taxon>Colletotrichum</taxon>
        <taxon>Colletotrichum orbiculare species complex</taxon>
    </lineage>
</organism>
<protein>
    <submittedName>
        <fullName evidence="1">Uncharacterized protein</fullName>
    </submittedName>
</protein>
<keyword evidence="2" id="KW-1185">Reference proteome</keyword>
<sequence>MGIELDGRRLKEGTSQIFFPEAQHCVSQPPLVFNLPIKVIQVADFTTFAALVKCPDLPRDVQDIPLPCMMSQL</sequence>
<reference evidence="2" key="2">
    <citation type="journal article" date="2019" name="Mol. Plant Microbe Interact.">
        <title>Genome sequence resources for four phytopathogenic fungi from the Colletotrichum orbiculare species complex.</title>
        <authorList>
            <person name="Gan P."/>
            <person name="Tsushima A."/>
            <person name="Narusaka M."/>
            <person name="Narusaka Y."/>
            <person name="Takano Y."/>
            <person name="Kubo Y."/>
            <person name="Shirasu K."/>
        </authorList>
    </citation>
    <scope>GENOME REANNOTATION</scope>
    <source>
        <strain evidence="2">104-T / ATCC 96160 / CBS 514.97 / LARS 414 / MAFF 240422</strain>
    </source>
</reference>
<name>A0A484G7I0_COLOR</name>
<dbReference type="Proteomes" id="UP000014480">
    <property type="component" value="Unassembled WGS sequence"/>
</dbReference>
<reference evidence="2" key="1">
    <citation type="journal article" date="2013" name="New Phytol.">
        <title>Comparative genomic and transcriptomic analyses reveal the hemibiotrophic stage shift of Colletotrichum fungi.</title>
        <authorList>
            <person name="Gan P."/>
            <person name="Ikeda K."/>
            <person name="Irieda H."/>
            <person name="Narusaka M."/>
            <person name="O'Connell R.J."/>
            <person name="Narusaka Y."/>
            <person name="Takano Y."/>
            <person name="Kubo Y."/>
            <person name="Shirasu K."/>
        </authorList>
    </citation>
    <scope>NUCLEOTIDE SEQUENCE [LARGE SCALE GENOMIC DNA]</scope>
    <source>
        <strain evidence="2">104-T / ATCC 96160 / CBS 514.97 / LARS 414 / MAFF 240422</strain>
    </source>
</reference>
<proteinExistence type="predicted"/>
<comment type="caution">
    <text evidence="1">The sequence shown here is derived from an EMBL/GenBank/DDBJ whole genome shotgun (WGS) entry which is preliminary data.</text>
</comment>
<dbReference type="EMBL" id="AMCV02000001">
    <property type="protein sequence ID" value="TDZ26091.1"/>
    <property type="molecule type" value="Genomic_DNA"/>
</dbReference>
<evidence type="ECO:0000313" key="2">
    <source>
        <dbReference type="Proteomes" id="UP000014480"/>
    </source>
</evidence>
<evidence type="ECO:0000313" key="1">
    <source>
        <dbReference type="EMBL" id="TDZ26091.1"/>
    </source>
</evidence>
<accession>A0A484G7I0</accession>